<gene>
    <name evidence="3" type="primary">CPK34</name>
    <name evidence="3" type="ORF">SNAT2548_LOCUS3634</name>
</gene>
<dbReference type="InterPro" id="IPR011992">
    <property type="entry name" value="EF-hand-dom_pair"/>
</dbReference>
<evidence type="ECO:0000313" key="3">
    <source>
        <dbReference type="EMBL" id="CAE7030051.1"/>
    </source>
</evidence>
<dbReference type="PROSITE" id="PS00018">
    <property type="entry name" value="EF_HAND_1"/>
    <property type="match status" value="2"/>
</dbReference>
<dbReference type="AlphaFoldDB" id="A0A812IEN0"/>
<keyword evidence="1" id="KW-0106">Calcium</keyword>
<comment type="caution">
    <text evidence="3">The sequence shown here is derived from an EMBL/GenBank/DDBJ whole genome shotgun (WGS) entry which is preliminary data.</text>
</comment>
<dbReference type="EMBL" id="CAJNDS010000224">
    <property type="protein sequence ID" value="CAE7030051.1"/>
    <property type="molecule type" value="Genomic_DNA"/>
</dbReference>
<dbReference type="CDD" id="cd00051">
    <property type="entry name" value="EFh"/>
    <property type="match status" value="1"/>
</dbReference>
<dbReference type="Gene3D" id="1.10.238.10">
    <property type="entry name" value="EF-hand"/>
    <property type="match status" value="1"/>
</dbReference>
<dbReference type="Pfam" id="PF13499">
    <property type="entry name" value="EF-hand_7"/>
    <property type="match status" value="1"/>
</dbReference>
<dbReference type="GO" id="GO:0005509">
    <property type="term" value="F:calcium ion binding"/>
    <property type="evidence" value="ECO:0007669"/>
    <property type="project" value="InterPro"/>
</dbReference>
<dbReference type="SUPFAM" id="SSF47473">
    <property type="entry name" value="EF-hand"/>
    <property type="match status" value="1"/>
</dbReference>
<reference evidence="3" key="1">
    <citation type="submission" date="2021-02" db="EMBL/GenBank/DDBJ databases">
        <authorList>
            <person name="Dougan E. K."/>
            <person name="Rhodes N."/>
            <person name="Thang M."/>
            <person name="Chan C."/>
        </authorList>
    </citation>
    <scope>NUCLEOTIDE SEQUENCE</scope>
</reference>
<organism evidence="3 4">
    <name type="scientific">Symbiodinium natans</name>
    <dbReference type="NCBI Taxonomy" id="878477"/>
    <lineage>
        <taxon>Eukaryota</taxon>
        <taxon>Sar</taxon>
        <taxon>Alveolata</taxon>
        <taxon>Dinophyceae</taxon>
        <taxon>Suessiales</taxon>
        <taxon>Symbiodiniaceae</taxon>
        <taxon>Symbiodinium</taxon>
    </lineage>
</organism>
<name>A0A812IEN0_9DINO</name>
<feature type="domain" description="EF-hand" evidence="2">
    <location>
        <begin position="89"/>
        <end position="120"/>
    </location>
</feature>
<dbReference type="Proteomes" id="UP000604046">
    <property type="component" value="Unassembled WGS sequence"/>
</dbReference>
<evidence type="ECO:0000259" key="2">
    <source>
        <dbReference type="PROSITE" id="PS50222"/>
    </source>
</evidence>
<dbReference type="PROSITE" id="PS50222">
    <property type="entry name" value="EF_HAND_2"/>
    <property type="match status" value="2"/>
</dbReference>
<feature type="domain" description="EF-hand" evidence="2">
    <location>
        <begin position="123"/>
        <end position="158"/>
    </location>
</feature>
<dbReference type="InterPro" id="IPR018247">
    <property type="entry name" value="EF_Hand_1_Ca_BS"/>
</dbReference>
<dbReference type="OrthoDB" id="191686at2759"/>
<evidence type="ECO:0000313" key="4">
    <source>
        <dbReference type="Proteomes" id="UP000604046"/>
    </source>
</evidence>
<dbReference type="SMART" id="SM00054">
    <property type="entry name" value="EFh"/>
    <property type="match status" value="2"/>
</dbReference>
<proteinExistence type="predicted"/>
<keyword evidence="4" id="KW-1185">Reference proteome</keyword>
<protein>
    <submittedName>
        <fullName evidence="3">CPK34 protein</fullName>
    </submittedName>
</protein>
<evidence type="ECO:0000256" key="1">
    <source>
        <dbReference type="ARBA" id="ARBA00022837"/>
    </source>
</evidence>
<accession>A0A812IEN0</accession>
<sequence>MGMPSDFFDLAAIVSVGEEIDSRVTLRVLSCLPTFCAGWPLETSRVRSVFDFPFAGNIVLSMSSDAMHQKTKGRFKPAWKFERQAPAWEISAAFASIDSNASGTIDLEEVEKLLQHPDAARLLEGRAAKNILEEMDRNGGGVVDFKEFRSAMMGDPNLEFRPPPLVMDSEDALALPSPALLASAATNADEPEC</sequence>
<dbReference type="InterPro" id="IPR002048">
    <property type="entry name" value="EF_hand_dom"/>
</dbReference>